<evidence type="ECO:0000259" key="1">
    <source>
        <dbReference type="Pfam" id="PF05050"/>
    </source>
</evidence>
<dbReference type="EMBL" id="CP157484">
    <property type="protein sequence ID" value="XBO39504.1"/>
    <property type="molecule type" value="Genomic_DNA"/>
</dbReference>
<sequence length="311" mass="34005">MLLSYTQNLEDYHLSLAFAGQATGFYIDVGAGHPVADNVTQFFYERGWRGIVAEPQADLAALYPLLRPRDVVHAGLVGRQDGETAFHQVDRLHGFSTTVEEHARGAEAFGATYRTVRLPCLALASLCERHGVTAIDILKIDVEGAEADVLAGNDWGRFRPAVVVAEAVTPGAGDEAWQAWEPALLAQGYRFRLFDTLNRFYVAQERPEIFERLPAERADWSSATHMYEIGRAPENPAHPDHALAAALARGLWADLPHLDRAALARMLVRGRGQEATPEALAAARAEIDTDAFRAALGRIACGYDGGQIHPD</sequence>
<dbReference type="InterPro" id="IPR029063">
    <property type="entry name" value="SAM-dependent_MTases_sf"/>
</dbReference>
<dbReference type="Gene3D" id="3.40.50.150">
    <property type="entry name" value="Vaccinia Virus protein VP39"/>
    <property type="match status" value="1"/>
</dbReference>
<name>A0AAU7JHN1_9HYPH</name>
<evidence type="ECO:0000313" key="2">
    <source>
        <dbReference type="EMBL" id="XBO39504.1"/>
    </source>
</evidence>
<protein>
    <submittedName>
        <fullName evidence="2">FkbM family methyltransferase</fullName>
    </submittedName>
</protein>
<organism evidence="2">
    <name type="scientific">Alsobacter sp. KACC 23698</name>
    <dbReference type="NCBI Taxonomy" id="3149229"/>
    <lineage>
        <taxon>Bacteria</taxon>
        <taxon>Pseudomonadati</taxon>
        <taxon>Pseudomonadota</taxon>
        <taxon>Alphaproteobacteria</taxon>
        <taxon>Hyphomicrobiales</taxon>
        <taxon>Alsobacteraceae</taxon>
        <taxon>Alsobacter</taxon>
    </lineage>
</organism>
<gene>
    <name evidence="2" type="ORF">ABEG18_01575</name>
</gene>
<keyword evidence="2" id="KW-0489">Methyltransferase</keyword>
<reference evidence="2" key="1">
    <citation type="submission" date="2024-05" db="EMBL/GenBank/DDBJ databases">
        <authorList>
            <person name="Kim S."/>
            <person name="Heo J."/>
            <person name="Choi H."/>
            <person name="Choi Y."/>
            <person name="Kwon S.-W."/>
            <person name="Kim Y."/>
        </authorList>
    </citation>
    <scope>NUCLEOTIDE SEQUENCE</scope>
    <source>
        <strain evidence="2">KACC 23698</strain>
    </source>
</reference>
<dbReference type="RefSeq" id="WP_406856349.1">
    <property type="nucleotide sequence ID" value="NZ_CP157484.1"/>
</dbReference>
<proteinExistence type="predicted"/>
<dbReference type="SUPFAM" id="SSF53335">
    <property type="entry name" value="S-adenosyl-L-methionine-dependent methyltransferases"/>
    <property type="match status" value="1"/>
</dbReference>
<dbReference type="GO" id="GO:0032259">
    <property type="term" value="P:methylation"/>
    <property type="evidence" value="ECO:0007669"/>
    <property type="project" value="UniProtKB-KW"/>
</dbReference>
<dbReference type="NCBIfam" id="TIGR01444">
    <property type="entry name" value="fkbM_fam"/>
    <property type="match status" value="1"/>
</dbReference>
<feature type="domain" description="Methyltransferase FkbM" evidence="1">
    <location>
        <begin position="28"/>
        <end position="191"/>
    </location>
</feature>
<dbReference type="Pfam" id="PF05050">
    <property type="entry name" value="Methyltransf_21"/>
    <property type="match status" value="1"/>
</dbReference>
<dbReference type="GO" id="GO:0008168">
    <property type="term" value="F:methyltransferase activity"/>
    <property type="evidence" value="ECO:0007669"/>
    <property type="project" value="UniProtKB-KW"/>
</dbReference>
<dbReference type="InterPro" id="IPR006342">
    <property type="entry name" value="FkbM_mtfrase"/>
</dbReference>
<accession>A0AAU7JHN1</accession>
<dbReference type="AlphaFoldDB" id="A0AAU7JHN1"/>
<keyword evidence="2" id="KW-0808">Transferase</keyword>